<accession>A0A432MKZ3</accession>
<dbReference type="EMBL" id="RYZH01000014">
    <property type="protein sequence ID" value="RUL88093.1"/>
    <property type="molecule type" value="Genomic_DNA"/>
</dbReference>
<reference evidence="4 5" key="1">
    <citation type="submission" date="2018-12" db="EMBL/GenBank/DDBJ databases">
        <authorList>
            <person name="Toschakov S.V."/>
        </authorList>
    </citation>
    <scope>NUCLEOTIDE SEQUENCE [LARGE SCALE GENOMIC DNA]</scope>
    <source>
        <strain evidence="4 5">GM2012</strain>
    </source>
</reference>
<comment type="caution">
    <text evidence="4">The sequence shown here is derived from an EMBL/GenBank/DDBJ whole genome shotgun (WGS) entry which is preliminary data.</text>
</comment>
<evidence type="ECO:0000259" key="3">
    <source>
        <dbReference type="PROSITE" id="PS50894"/>
    </source>
</evidence>
<gene>
    <name evidence="4" type="ORF">TsocGM_09130</name>
</gene>
<evidence type="ECO:0000313" key="4">
    <source>
        <dbReference type="EMBL" id="RUL88093.1"/>
    </source>
</evidence>
<evidence type="ECO:0000256" key="1">
    <source>
        <dbReference type="PROSITE-ProRule" id="PRU00110"/>
    </source>
</evidence>
<dbReference type="SMART" id="SM00073">
    <property type="entry name" value="HPT"/>
    <property type="match status" value="1"/>
</dbReference>
<keyword evidence="5" id="KW-1185">Reference proteome</keyword>
<dbReference type="CDD" id="cd00088">
    <property type="entry name" value="HPT"/>
    <property type="match status" value="1"/>
</dbReference>
<feature type="region of interest" description="Disordered" evidence="2">
    <location>
        <begin position="1"/>
        <end position="61"/>
    </location>
</feature>
<feature type="modified residue" description="Phosphohistidine" evidence="1">
    <location>
        <position position="115"/>
    </location>
</feature>
<protein>
    <submittedName>
        <fullName evidence="4">Hpt domain-containing protein</fullName>
    </submittedName>
</protein>
<dbReference type="Pfam" id="PF01627">
    <property type="entry name" value="Hpt"/>
    <property type="match status" value="1"/>
</dbReference>
<sequence>MRNAEQAPDSGRRSCSERARPRREEEASEPTTPAGCESGHRDDPLGNPIVRPTRTGNEGDPAVGLLQELAIALGGDEGLAREILLDYLASASQSVRRIGELLASGDLQRASAEAHGLKGSSATVGAQELSEACQRLETAAADQVDQAFAEVCSQWHRLRPFLERLGTGTPTVSPQSQEC</sequence>
<dbReference type="InterPro" id="IPR036641">
    <property type="entry name" value="HPT_dom_sf"/>
</dbReference>
<dbReference type="GO" id="GO:0000160">
    <property type="term" value="P:phosphorelay signal transduction system"/>
    <property type="evidence" value="ECO:0007669"/>
    <property type="project" value="InterPro"/>
</dbReference>
<organism evidence="4 5">
    <name type="scientific">Tautonia sociabilis</name>
    <dbReference type="NCBI Taxonomy" id="2080755"/>
    <lineage>
        <taxon>Bacteria</taxon>
        <taxon>Pseudomonadati</taxon>
        <taxon>Planctomycetota</taxon>
        <taxon>Planctomycetia</taxon>
        <taxon>Isosphaerales</taxon>
        <taxon>Isosphaeraceae</taxon>
        <taxon>Tautonia</taxon>
    </lineage>
</organism>
<proteinExistence type="predicted"/>
<reference evidence="4 5" key="2">
    <citation type="submission" date="2019-01" db="EMBL/GenBank/DDBJ databases">
        <title>Tautonia sociabilis, a novel thermotolerant planctomycete of Isosphaeraceae family, isolated from a 4000 m deep subterranean habitat.</title>
        <authorList>
            <person name="Kovaleva O.L."/>
            <person name="Elcheninov A.G."/>
            <person name="Van Heerden E."/>
            <person name="Toshchakov S.V."/>
            <person name="Novikov A."/>
            <person name="Bonch-Osmolovskaya E.A."/>
            <person name="Kublanov I.V."/>
        </authorList>
    </citation>
    <scope>NUCLEOTIDE SEQUENCE [LARGE SCALE GENOMIC DNA]</scope>
    <source>
        <strain evidence="4 5">GM2012</strain>
    </source>
</reference>
<evidence type="ECO:0000256" key="2">
    <source>
        <dbReference type="SAM" id="MobiDB-lite"/>
    </source>
</evidence>
<dbReference type="SUPFAM" id="SSF47226">
    <property type="entry name" value="Histidine-containing phosphotransfer domain, HPT domain"/>
    <property type="match status" value="1"/>
</dbReference>
<dbReference type="InterPro" id="IPR008207">
    <property type="entry name" value="Sig_transdc_His_kin_Hpt_dom"/>
</dbReference>
<keyword evidence="1" id="KW-0597">Phosphoprotein</keyword>
<dbReference type="GO" id="GO:0004672">
    <property type="term" value="F:protein kinase activity"/>
    <property type="evidence" value="ECO:0007669"/>
    <property type="project" value="UniProtKB-ARBA"/>
</dbReference>
<dbReference type="AlphaFoldDB" id="A0A432MKZ3"/>
<name>A0A432MKZ3_9BACT</name>
<feature type="compositionally biased region" description="Basic and acidic residues" evidence="2">
    <location>
        <begin position="10"/>
        <end position="25"/>
    </location>
</feature>
<dbReference type="Proteomes" id="UP000280296">
    <property type="component" value="Unassembled WGS sequence"/>
</dbReference>
<feature type="domain" description="HPt" evidence="3">
    <location>
        <begin position="76"/>
        <end position="165"/>
    </location>
</feature>
<dbReference type="PROSITE" id="PS50894">
    <property type="entry name" value="HPT"/>
    <property type="match status" value="1"/>
</dbReference>
<dbReference type="Gene3D" id="1.20.120.160">
    <property type="entry name" value="HPT domain"/>
    <property type="match status" value="1"/>
</dbReference>
<evidence type="ECO:0000313" key="5">
    <source>
        <dbReference type="Proteomes" id="UP000280296"/>
    </source>
</evidence>